<evidence type="ECO:0000313" key="1">
    <source>
        <dbReference type="EMBL" id="GAI54307.1"/>
    </source>
</evidence>
<dbReference type="AlphaFoldDB" id="X1PDA9"/>
<comment type="caution">
    <text evidence="1">The sequence shown here is derived from an EMBL/GenBank/DDBJ whole genome shotgun (WGS) entry which is preliminary data.</text>
</comment>
<name>X1PDA9_9ZZZZ</name>
<protein>
    <submittedName>
        <fullName evidence="1">Uncharacterized protein</fullName>
    </submittedName>
</protein>
<accession>X1PDA9</accession>
<reference evidence="1" key="1">
    <citation type="journal article" date="2014" name="Front. Microbiol.">
        <title>High frequency of phylogenetically diverse reductive dehalogenase-homologous genes in deep subseafloor sedimentary metagenomes.</title>
        <authorList>
            <person name="Kawai M."/>
            <person name="Futagami T."/>
            <person name="Toyoda A."/>
            <person name="Takaki Y."/>
            <person name="Nishi S."/>
            <person name="Hori S."/>
            <person name="Arai W."/>
            <person name="Tsubouchi T."/>
            <person name="Morono Y."/>
            <person name="Uchiyama I."/>
            <person name="Ito T."/>
            <person name="Fujiyama A."/>
            <person name="Inagaki F."/>
            <person name="Takami H."/>
        </authorList>
    </citation>
    <scope>NUCLEOTIDE SEQUENCE</scope>
    <source>
        <strain evidence="1">Expedition CK06-06</strain>
    </source>
</reference>
<gene>
    <name evidence="1" type="ORF">S06H3_54886</name>
</gene>
<organism evidence="1">
    <name type="scientific">marine sediment metagenome</name>
    <dbReference type="NCBI Taxonomy" id="412755"/>
    <lineage>
        <taxon>unclassified sequences</taxon>
        <taxon>metagenomes</taxon>
        <taxon>ecological metagenomes</taxon>
    </lineage>
</organism>
<sequence>MAKLKPGAITIDLMTGGIYGDLDHCPLADLLESAEALLSLLPEVEHKGLWGFAKDFDAQCYLYTTNKRYWVPEGLHLDQDIYRGTAVGFPPSERNQSFSLLVFREIVRDACWRSRWYEPLIGSFRDGKVSADTEGIVDLTAEARAKMEQLRREFEDEEVSKPRQVKIPF</sequence>
<dbReference type="EMBL" id="BARV01035148">
    <property type="protein sequence ID" value="GAI54307.1"/>
    <property type="molecule type" value="Genomic_DNA"/>
</dbReference>
<proteinExistence type="predicted"/>